<name>A0A2W7RCP9_9BACT</name>
<protein>
    <submittedName>
        <fullName evidence="2">Uncharacterized protein DUF2752</fullName>
    </submittedName>
</protein>
<gene>
    <name evidence="2" type="ORF">LV84_02035</name>
</gene>
<proteinExistence type="predicted"/>
<dbReference type="InterPro" id="IPR021215">
    <property type="entry name" value="DUF2752"/>
</dbReference>
<sequence length="125" mass="14373">MFNHRYSSFWDVFGVWHLFRTNPSMKVVSRWISNLPLELIFWIGSLVAVVLLDSQGGTHLSLCPLSQLGFEWCPGCGLGRSMSLLVRGDFQASWDMHPLASLAYVVIIYRIWQLLRNLKTTHNYG</sequence>
<accession>A0A2W7RCP9</accession>
<evidence type="ECO:0000313" key="2">
    <source>
        <dbReference type="EMBL" id="PZX56906.1"/>
    </source>
</evidence>
<evidence type="ECO:0000313" key="3">
    <source>
        <dbReference type="Proteomes" id="UP000249115"/>
    </source>
</evidence>
<organism evidence="2 3">
    <name type="scientific">Algoriphagus ratkowskyi</name>
    <dbReference type="NCBI Taxonomy" id="57028"/>
    <lineage>
        <taxon>Bacteria</taxon>
        <taxon>Pseudomonadati</taxon>
        <taxon>Bacteroidota</taxon>
        <taxon>Cytophagia</taxon>
        <taxon>Cytophagales</taxon>
        <taxon>Cyclobacteriaceae</taxon>
        <taxon>Algoriphagus</taxon>
    </lineage>
</organism>
<dbReference type="EMBL" id="QKZU01000007">
    <property type="protein sequence ID" value="PZX56906.1"/>
    <property type="molecule type" value="Genomic_DNA"/>
</dbReference>
<dbReference type="Pfam" id="PF10825">
    <property type="entry name" value="DUF2752"/>
    <property type="match status" value="1"/>
</dbReference>
<comment type="caution">
    <text evidence="2">The sequence shown here is derived from an EMBL/GenBank/DDBJ whole genome shotgun (WGS) entry which is preliminary data.</text>
</comment>
<reference evidence="2 3" key="1">
    <citation type="submission" date="2018-06" db="EMBL/GenBank/DDBJ databases">
        <title>Genomic Encyclopedia of Archaeal and Bacterial Type Strains, Phase II (KMG-II): from individual species to whole genera.</title>
        <authorList>
            <person name="Goeker M."/>
        </authorList>
    </citation>
    <scope>NUCLEOTIDE SEQUENCE [LARGE SCALE GENOMIC DNA]</scope>
    <source>
        <strain evidence="2 3">DSM 22686</strain>
    </source>
</reference>
<keyword evidence="1" id="KW-1133">Transmembrane helix</keyword>
<feature type="transmembrane region" description="Helical" evidence="1">
    <location>
        <begin position="92"/>
        <end position="112"/>
    </location>
</feature>
<keyword evidence="1" id="KW-0812">Transmembrane</keyword>
<feature type="transmembrane region" description="Helical" evidence="1">
    <location>
        <begin position="35"/>
        <end position="52"/>
    </location>
</feature>
<keyword evidence="1" id="KW-0472">Membrane</keyword>
<evidence type="ECO:0000256" key="1">
    <source>
        <dbReference type="SAM" id="Phobius"/>
    </source>
</evidence>
<dbReference type="Proteomes" id="UP000249115">
    <property type="component" value="Unassembled WGS sequence"/>
</dbReference>
<dbReference type="AlphaFoldDB" id="A0A2W7RCP9"/>